<feature type="signal peptide" evidence="7">
    <location>
        <begin position="1"/>
        <end position="21"/>
    </location>
</feature>
<dbReference type="Proteomes" id="UP001479436">
    <property type="component" value="Unassembled WGS sequence"/>
</dbReference>
<dbReference type="InterPro" id="IPR030384">
    <property type="entry name" value="MeTrfase_SMT"/>
</dbReference>
<keyword evidence="7" id="KW-0732">Signal</keyword>
<keyword evidence="6" id="KW-0753">Steroid metabolism</keyword>
<feature type="domain" description="SAM-dependent methyltransferase Erg6/SMT-type" evidence="8">
    <location>
        <begin position="98"/>
        <end position="385"/>
    </location>
</feature>
<dbReference type="InterPro" id="IPR029063">
    <property type="entry name" value="SAM-dependent_MTases_sf"/>
</dbReference>
<dbReference type="InterPro" id="IPR013705">
    <property type="entry name" value="Sterol_MeTrfase_C"/>
</dbReference>
<dbReference type="GO" id="GO:0032259">
    <property type="term" value="P:methylation"/>
    <property type="evidence" value="ECO:0007669"/>
    <property type="project" value="UniProtKB-KW"/>
</dbReference>
<name>A0ABR2WKI8_9FUNG</name>
<evidence type="ECO:0000256" key="3">
    <source>
        <dbReference type="ARBA" id="ARBA00022691"/>
    </source>
</evidence>
<dbReference type="InterPro" id="IPR050447">
    <property type="entry name" value="Erg6_SMT_methyltransf"/>
</dbReference>
<evidence type="ECO:0000256" key="5">
    <source>
        <dbReference type="PROSITE-ProRule" id="PRU01022"/>
    </source>
</evidence>
<dbReference type="InterPro" id="IPR013216">
    <property type="entry name" value="Methyltransf_11"/>
</dbReference>
<evidence type="ECO:0000259" key="8">
    <source>
        <dbReference type="PROSITE" id="PS51685"/>
    </source>
</evidence>
<gene>
    <name evidence="9" type="primary">ERG6_2</name>
    <name evidence="9" type="ORF">K7432_012621</name>
</gene>
<protein>
    <recommendedName>
        <fullName evidence="6">Sterol 24-C-methyltransferase</fullName>
        <ecNumber evidence="6">2.1.1.-</ecNumber>
    </recommendedName>
    <alternativeName>
        <fullName evidence="6">Delta(24)-sterol C-methyltransferase</fullName>
    </alternativeName>
</protein>
<dbReference type="Pfam" id="PF08241">
    <property type="entry name" value="Methyltransf_11"/>
    <property type="match status" value="1"/>
</dbReference>
<evidence type="ECO:0000256" key="2">
    <source>
        <dbReference type="ARBA" id="ARBA00022679"/>
    </source>
</evidence>
<keyword evidence="6" id="KW-1207">Sterol metabolism</keyword>
<sequence>MIRNSLLINLFVTVSYHIAMSNTAQQDKENSIKHHGENLVSDERNLLKKLTTKDKSLNKNAVDEYYKYWTDDEKKNLDTYDEHVEERRANASYLTNKFYDLVTDFYEYGWCESFHFARAFKGDKFMDSIKRHEHYIGLKLALKPGMKVLDVGCGVGGPLRELVRFTGAHITGLNNNDYQIKRARNYSEKCNLQELTDYVKGDFLNIPLNENTFDAVYSIEATCHARKLEDVYGEIFRVLKPGSQYACYEWCMTDKYDPTNPEHKRIALAIEEGNGISHLYTTKECLQALKNVGFEVVEYEDVIVPKATDEPWYKWLQGSTFSNFRMSSFGAWCTMNMVTVLEKVGVAAPGSTKVSELLYEANRALQVGGSRELFTPSFLFVARKPEQSSN</sequence>
<keyword evidence="6" id="KW-0443">Lipid metabolism</keyword>
<keyword evidence="3 5" id="KW-0949">S-adenosyl-L-methionine</keyword>
<keyword evidence="2 5" id="KW-0808">Transferase</keyword>
<evidence type="ECO:0000256" key="4">
    <source>
        <dbReference type="ARBA" id="ARBA00038188"/>
    </source>
</evidence>
<accession>A0ABR2WKI8</accession>
<dbReference type="EC" id="2.1.1.-" evidence="6"/>
<evidence type="ECO:0000313" key="10">
    <source>
        <dbReference type="Proteomes" id="UP001479436"/>
    </source>
</evidence>
<comment type="pathway">
    <text evidence="6">Steroid metabolism.</text>
</comment>
<proteinExistence type="inferred from homology"/>
<dbReference type="PANTHER" id="PTHR44068">
    <property type="entry name" value="ZGC:194242"/>
    <property type="match status" value="1"/>
</dbReference>
<dbReference type="CDD" id="cd02440">
    <property type="entry name" value="AdoMet_MTases"/>
    <property type="match status" value="1"/>
</dbReference>
<reference evidence="9 10" key="1">
    <citation type="submission" date="2023-04" db="EMBL/GenBank/DDBJ databases">
        <title>Genome of Basidiobolus ranarum AG-B5.</title>
        <authorList>
            <person name="Stajich J.E."/>
            <person name="Carter-House D."/>
            <person name="Gryganskyi A."/>
        </authorList>
    </citation>
    <scope>NUCLEOTIDE SEQUENCE [LARGE SCALE GENOMIC DNA]</scope>
    <source>
        <strain evidence="9 10">AG-B5</strain>
    </source>
</reference>
<dbReference type="Pfam" id="PF08498">
    <property type="entry name" value="Sterol_MT_C"/>
    <property type="match status" value="1"/>
</dbReference>
<comment type="similarity">
    <text evidence="4 5 6">Belongs to the class I-like SAM-binding methyltransferase superfamily. Erg6/SMT family.</text>
</comment>
<dbReference type="Gene3D" id="3.40.50.150">
    <property type="entry name" value="Vaccinia Virus protein VP39"/>
    <property type="match status" value="1"/>
</dbReference>
<evidence type="ECO:0000256" key="1">
    <source>
        <dbReference type="ARBA" id="ARBA00022603"/>
    </source>
</evidence>
<comment type="function">
    <text evidence="6">Catalyzes the transfer of methyl groups from S-adenosyl-methionine to the C-24 of sterols.</text>
</comment>
<keyword evidence="1 5" id="KW-0489">Methyltransferase</keyword>
<keyword evidence="6" id="KW-0752">Steroid biosynthesis</keyword>
<organism evidence="9 10">
    <name type="scientific">Basidiobolus ranarum</name>
    <dbReference type="NCBI Taxonomy" id="34480"/>
    <lineage>
        <taxon>Eukaryota</taxon>
        <taxon>Fungi</taxon>
        <taxon>Fungi incertae sedis</taxon>
        <taxon>Zoopagomycota</taxon>
        <taxon>Entomophthoromycotina</taxon>
        <taxon>Basidiobolomycetes</taxon>
        <taxon>Basidiobolales</taxon>
        <taxon>Basidiobolaceae</taxon>
        <taxon>Basidiobolus</taxon>
    </lineage>
</organism>
<dbReference type="PROSITE" id="PS51685">
    <property type="entry name" value="SAM_MT_ERG6_SMT"/>
    <property type="match status" value="1"/>
</dbReference>
<keyword evidence="6" id="KW-0444">Lipid biosynthesis</keyword>
<keyword evidence="10" id="KW-1185">Reference proteome</keyword>
<comment type="caution">
    <text evidence="9">The sequence shown here is derived from an EMBL/GenBank/DDBJ whole genome shotgun (WGS) entry which is preliminary data.</text>
</comment>
<evidence type="ECO:0000256" key="7">
    <source>
        <dbReference type="SAM" id="SignalP"/>
    </source>
</evidence>
<dbReference type="PANTHER" id="PTHR44068:SF1">
    <property type="entry name" value="HYPOTHETICAL LOC100005854"/>
    <property type="match status" value="1"/>
</dbReference>
<dbReference type="EMBL" id="JASJQH010001123">
    <property type="protein sequence ID" value="KAK9762027.1"/>
    <property type="molecule type" value="Genomic_DNA"/>
</dbReference>
<feature type="chain" id="PRO_5046342188" description="Sterol 24-C-methyltransferase" evidence="7">
    <location>
        <begin position="22"/>
        <end position="390"/>
    </location>
</feature>
<evidence type="ECO:0000256" key="6">
    <source>
        <dbReference type="RuleBase" id="RU362025"/>
    </source>
</evidence>
<dbReference type="SUPFAM" id="SSF53335">
    <property type="entry name" value="S-adenosyl-L-methionine-dependent methyltransferases"/>
    <property type="match status" value="1"/>
</dbReference>
<evidence type="ECO:0000313" key="9">
    <source>
        <dbReference type="EMBL" id="KAK9762027.1"/>
    </source>
</evidence>
<keyword evidence="6" id="KW-0756">Sterol biosynthesis</keyword>
<dbReference type="GO" id="GO:0003838">
    <property type="term" value="F:sterol 24-C-methyltransferase activity"/>
    <property type="evidence" value="ECO:0007669"/>
    <property type="project" value="UniProtKB-EC"/>
</dbReference>